<dbReference type="InterPro" id="IPR022791">
    <property type="entry name" value="L-PG_synthase/AglD"/>
</dbReference>
<gene>
    <name evidence="7" type="ORF">QWY31_09420</name>
</gene>
<evidence type="ECO:0000256" key="3">
    <source>
        <dbReference type="ARBA" id="ARBA00022692"/>
    </source>
</evidence>
<organism evidence="7 8">
    <name type="scientific">Shiella aurantiaca</name>
    <dbReference type="NCBI Taxonomy" id="3058365"/>
    <lineage>
        <taxon>Bacteria</taxon>
        <taxon>Pseudomonadati</taxon>
        <taxon>Bacteroidota</taxon>
        <taxon>Cytophagia</taxon>
        <taxon>Cytophagales</taxon>
        <taxon>Shiellaceae</taxon>
        <taxon>Shiella</taxon>
    </lineage>
</organism>
<feature type="transmembrane region" description="Helical" evidence="6">
    <location>
        <begin position="12"/>
        <end position="30"/>
    </location>
</feature>
<evidence type="ECO:0000256" key="2">
    <source>
        <dbReference type="ARBA" id="ARBA00022475"/>
    </source>
</evidence>
<evidence type="ECO:0000313" key="7">
    <source>
        <dbReference type="EMBL" id="MDN4165721.1"/>
    </source>
</evidence>
<dbReference type="RefSeq" id="WP_320004251.1">
    <property type="nucleotide sequence ID" value="NZ_JAUHJS010000004.1"/>
</dbReference>
<dbReference type="Pfam" id="PF03706">
    <property type="entry name" value="LPG_synthase_TM"/>
    <property type="match status" value="1"/>
</dbReference>
<comment type="subcellular location">
    <subcellularLocation>
        <location evidence="1">Cell membrane</location>
        <topology evidence="1">Multi-pass membrane protein</topology>
    </subcellularLocation>
</comment>
<name>A0ABT8F5I6_9BACT</name>
<feature type="transmembrane region" description="Helical" evidence="6">
    <location>
        <begin position="45"/>
        <end position="63"/>
    </location>
</feature>
<sequence length="341" mass="37851">MPQALRAGLIKLAKYGLPLGISALLLWWVFKDQDLAVIAKGFREAEYSWIVLSVLISILTNYLRAIRWNLLMEPLGYSLSGFRTFLALMVGYFSNIFVPRLGEITRCGILYRTDRVPVAQSFGTVVVERVIDVVSLLIVIGLSLLVEFDKLYGFVAPYFADKLQLLKNPLFLTLAGIAALVLLIGAWLFFKLFKKKLLQYTLIQKVYALFQQIVEGLLSIKDLKHPILFILTTIAIWVLYYFMAYVIVFSLEATSHLSWLAGVSILVMGAIGMAAPVQGGIGAYHILVSSVLVLYGVAKEDGLVYATLIHSSQALTLLVLGAISFFISLIIENKNTKTATS</sequence>
<accession>A0ABT8F5I6</accession>
<keyword evidence="5 6" id="KW-0472">Membrane</keyword>
<protein>
    <submittedName>
        <fullName evidence="7">Lysylphosphatidylglycerol synthase transmembrane domain-containing protein</fullName>
    </submittedName>
</protein>
<dbReference type="PANTHER" id="PTHR39087:SF2">
    <property type="entry name" value="UPF0104 MEMBRANE PROTEIN MJ1595"/>
    <property type="match status" value="1"/>
</dbReference>
<feature type="transmembrane region" description="Helical" evidence="6">
    <location>
        <begin position="304"/>
        <end position="331"/>
    </location>
</feature>
<evidence type="ECO:0000256" key="5">
    <source>
        <dbReference type="ARBA" id="ARBA00023136"/>
    </source>
</evidence>
<feature type="transmembrane region" description="Helical" evidence="6">
    <location>
        <begin position="227"/>
        <end position="251"/>
    </location>
</feature>
<feature type="transmembrane region" description="Helical" evidence="6">
    <location>
        <begin position="75"/>
        <end position="93"/>
    </location>
</feature>
<dbReference type="PANTHER" id="PTHR39087">
    <property type="entry name" value="UPF0104 MEMBRANE PROTEIN MJ1595"/>
    <property type="match status" value="1"/>
</dbReference>
<keyword evidence="8" id="KW-1185">Reference proteome</keyword>
<proteinExistence type="predicted"/>
<comment type="caution">
    <text evidence="7">The sequence shown here is derived from an EMBL/GenBank/DDBJ whole genome shotgun (WGS) entry which is preliminary data.</text>
</comment>
<evidence type="ECO:0000256" key="1">
    <source>
        <dbReference type="ARBA" id="ARBA00004651"/>
    </source>
</evidence>
<dbReference type="EMBL" id="JAUHJS010000004">
    <property type="protein sequence ID" value="MDN4165721.1"/>
    <property type="molecule type" value="Genomic_DNA"/>
</dbReference>
<evidence type="ECO:0000256" key="6">
    <source>
        <dbReference type="SAM" id="Phobius"/>
    </source>
</evidence>
<feature type="transmembrane region" description="Helical" evidence="6">
    <location>
        <begin position="169"/>
        <end position="190"/>
    </location>
</feature>
<keyword evidence="4 6" id="KW-1133">Transmembrane helix</keyword>
<evidence type="ECO:0000313" key="8">
    <source>
        <dbReference type="Proteomes" id="UP001168552"/>
    </source>
</evidence>
<reference evidence="7" key="1">
    <citation type="submission" date="2023-06" db="EMBL/GenBank/DDBJ databases">
        <title>Cytophagales bacterium Strain LB-30, isolated from soil.</title>
        <authorList>
            <person name="Liu B."/>
        </authorList>
    </citation>
    <scope>NUCLEOTIDE SEQUENCE</scope>
    <source>
        <strain evidence="7">LB-30</strain>
    </source>
</reference>
<keyword evidence="2" id="KW-1003">Cell membrane</keyword>
<feature type="transmembrane region" description="Helical" evidence="6">
    <location>
        <begin position="130"/>
        <end position="148"/>
    </location>
</feature>
<feature type="transmembrane region" description="Helical" evidence="6">
    <location>
        <begin position="257"/>
        <end position="274"/>
    </location>
</feature>
<keyword evidence="3 6" id="KW-0812">Transmembrane</keyword>
<evidence type="ECO:0000256" key="4">
    <source>
        <dbReference type="ARBA" id="ARBA00022989"/>
    </source>
</evidence>
<dbReference type="Proteomes" id="UP001168552">
    <property type="component" value="Unassembled WGS sequence"/>
</dbReference>
<dbReference type="NCBIfam" id="TIGR00374">
    <property type="entry name" value="flippase-like domain"/>
    <property type="match status" value="1"/>
</dbReference>